<dbReference type="PANTHER" id="PTHR11142">
    <property type="entry name" value="PSEUDOURIDYLATE SYNTHASE"/>
    <property type="match status" value="1"/>
</dbReference>
<evidence type="ECO:0000256" key="3">
    <source>
        <dbReference type="ARBA" id="ARBA00023235"/>
    </source>
</evidence>
<evidence type="ECO:0000256" key="5">
    <source>
        <dbReference type="PIRSR" id="PIRSR001430-1"/>
    </source>
</evidence>
<evidence type="ECO:0000256" key="1">
    <source>
        <dbReference type="ARBA" id="ARBA00009375"/>
    </source>
</evidence>
<dbReference type="InterPro" id="IPR020094">
    <property type="entry name" value="TruA/RsuA/RluB/E/F_N"/>
</dbReference>
<dbReference type="GO" id="GO:0003723">
    <property type="term" value="F:RNA binding"/>
    <property type="evidence" value="ECO:0007669"/>
    <property type="project" value="InterPro"/>
</dbReference>
<feature type="domain" description="Pseudouridine synthase I TruA alpha/beta" evidence="8">
    <location>
        <begin position="143"/>
        <end position="245"/>
    </location>
</feature>
<name>A0A7D3XGH3_9BACT</name>
<dbReference type="PIRSF" id="PIRSF001430">
    <property type="entry name" value="tRNA_psdUrid_synth"/>
    <property type="match status" value="1"/>
</dbReference>
<keyword evidence="10" id="KW-1185">Reference proteome</keyword>
<evidence type="ECO:0000313" key="10">
    <source>
        <dbReference type="Proteomes" id="UP000500961"/>
    </source>
</evidence>
<dbReference type="EC" id="5.4.99.12" evidence="4"/>
<proteinExistence type="inferred from homology"/>
<protein>
    <recommendedName>
        <fullName evidence="4">tRNA pseudouridine synthase A</fullName>
        <ecNumber evidence="4">5.4.99.12</ecNumber>
    </recommendedName>
    <alternativeName>
        <fullName evidence="4">tRNA pseudouridine(38-40) synthase</fullName>
    </alternativeName>
    <alternativeName>
        <fullName evidence="4">tRNA pseudouridylate synthase I</fullName>
    </alternativeName>
    <alternativeName>
        <fullName evidence="4">tRNA-uridine isomerase I</fullName>
    </alternativeName>
</protein>
<dbReference type="InterPro" id="IPR020095">
    <property type="entry name" value="PsdUridine_synth_TruA_C"/>
</dbReference>
<dbReference type="Gene3D" id="3.30.70.660">
    <property type="entry name" value="Pseudouridine synthase I, catalytic domain, C-terminal subdomain"/>
    <property type="match status" value="1"/>
</dbReference>
<feature type="active site" description="Nucleophile" evidence="4 5">
    <location>
        <position position="52"/>
    </location>
</feature>
<dbReference type="CDD" id="cd02570">
    <property type="entry name" value="PseudoU_synth_EcTruA"/>
    <property type="match status" value="1"/>
</dbReference>
<dbReference type="Proteomes" id="UP000500961">
    <property type="component" value="Chromosome"/>
</dbReference>
<comment type="subunit">
    <text evidence="4">Homodimer.</text>
</comment>
<comment type="function">
    <text evidence="4">Formation of pseudouridine at positions 38, 39 and 40 in the anticodon stem and loop of transfer RNAs.</text>
</comment>
<evidence type="ECO:0000259" key="8">
    <source>
        <dbReference type="Pfam" id="PF01416"/>
    </source>
</evidence>
<sequence length="250" mass="28710">MTRYFIYLSYKGTNYHGWQVQNNAVSVQELVNNALSILLKHEVKTVGAGRTDTGVHAKNYVAHFDSEIDNLDNNSRFLHSMNRILPHDIVIHRIRKVKPDANARFDATLRGYEYVISRSKDPFLLGLSWQYDAKLNIENMQLAAQQLFNYSDFTSFSKVGSDNKTNNCEIYKADWQVNGNILMFNIEANRFLRNMVRAIVGTLIDVGRGKITPEEFAQIIEQRDRKLAGTSAPAEGLFFTKVEYPEKVFF</sequence>
<keyword evidence="2 4" id="KW-0819">tRNA processing</keyword>
<dbReference type="InterPro" id="IPR001406">
    <property type="entry name" value="PsdUridine_synth_TruA"/>
</dbReference>
<dbReference type="InterPro" id="IPR020097">
    <property type="entry name" value="PsdUridine_synth_TruA_a/b_dom"/>
</dbReference>
<dbReference type="FunFam" id="3.30.70.580:FF:000001">
    <property type="entry name" value="tRNA pseudouridine synthase A"/>
    <property type="match status" value="1"/>
</dbReference>
<evidence type="ECO:0000313" key="9">
    <source>
        <dbReference type="EMBL" id="QKG80017.1"/>
    </source>
</evidence>
<comment type="catalytic activity">
    <reaction evidence="4 7">
        <text>uridine(38/39/40) in tRNA = pseudouridine(38/39/40) in tRNA</text>
        <dbReference type="Rhea" id="RHEA:22376"/>
        <dbReference type="Rhea" id="RHEA-COMP:10085"/>
        <dbReference type="Rhea" id="RHEA-COMP:10087"/>
        <dbReference type="ChEBI" id="CHEBI:65314"/>
        <dbReference type="ChEBI" id="CHEBI:65315"/>
        <dbReference type="EC" id="5.4.99.12"/>
    </reaction>
</comment>
<dbReference type="InterPro" id="IPR020103">
    <property type="entry name" value="PsdUridine_synth_cat_dom_sf"/>
</dbReference>
<dbReference type="NCBIfam" id="TIGR00071">
    <property type="entry name" value="hisT_truA"/>
    <property type="match status" value="1"/>
</dbReference>
<accession>A0A7D3XGH3</accession>
<comment type="similarity">
    <text evidence="1 4 7">Belongs to the tRNA pseudouridine synthase TruA family.</text>
</comment>
<keyword evidence="3 4" id="KW-0413">Isomerase</keyword>
<dbReference type="HAMAP" id="MF_00171">
    <property type="entry name" value="TruA"/>
    <property type="match status" value="1"/>
</dbReference>
<evidence type="ECO:0000256" key="4">
    <source>
        <dbReference type="HAMAP-Rule" id="MF_00171"/>
    </source>
</evidence>
<dbReference type="Pfam" id="PF01416">
    <property type="entry name" value="PseudoU_synth_1"/>
    <property type="match status" value="1"/>
</dbReference>
<dbReference type="RefSeq" id="WP_173074349.1">
    <property type="nucleotide sequence ID" value="NZ_CP041345.1"/>
</dbReference>
<dbReference type="SUPFAM" id="SSF55120">
    <property type="entry name" value="Pseudouridine synthase"/>
    <property type="match status" value="1"/>
</dbReference>
<dbReference type="KEGG" id="ttz:FHG85_06990"/>
<dbReference type="GO" id="GO:0160147">
    <property type="term" value="F:tRNA pseudouridine(38-40) synthase activity"/>
    <property type="evidence" value="ECO:0007669"/>
    <property type="project" value="UniProtKB-EC"/>
</dbReference>
<comment type="caution">
    <text evidence="4">Lacks conserved residue(s) required for the propagation of feature annotation.</text>
</comment>
<feature type="binding site" evidence="4 6">
    <location>
        <position position="112"/>
    </location>
    <ligand>
        <name>substrate</name>
    </ligand>
</feature>
<evidence type="ECO:0000256" key="7">
    <source>
        <dbReference type="RuleBase" id="RU003792"/>
    </source>
</evidence>
<dbReference type="Gene3D" id="3.30.70.580">
    <property type="entry name" value="Pseudouridine synthase I, catalytic domain, N-terminal subdomain"/>
    <property type="match status" value="1"/>
</dbReference>
<dbReference type="AlphaFoldDB" id="A0A7D3XGH3"/>
<dbReference type="GO" id="GO:0031119">
    <property type="term" value="P:tRNA pseudouridine synthesis"/>
    <property type="evidence" value="ECO:0007669"/>
    <property type="project" value="UniProtKB-UniRule"/>
</dbReference>
<evidence type="ECO:0000256" key="2">
    <source>
        <dbReference type="ARBA" id="ARBA00022694"/>
    </source>
</evidence>
<dbReference type="EMBL" id="CP041345">
    <property type="protein sequence ID" value="QKG80017.1"/>
    <property type="molecule type" value="Genomic_DNA"/>
</dbReference>
<organism evidence="9 10">
    <name type="scientific">Tenuifilum thalassicum</name>
    <dbReference type="NCBI Taxonomy" id="2590900"/>
    <lineage>
        <taxon>Bacteria</taxon>
        <taxon>Pseudomonadati</taxon>
        <taxon>Bacteroidota</taxon>
        <taxon>Bacteroidia</taxon>
        <taxon>Bacteroidales</taxon>
        <taxon>Tenuifilaceae</taxon>
        <taxon>Tenuifilum</taxon>
    </lineage>
</organism>
<gene>
    <name evidence="4 9" type="primary">truA</name>
    <name evidence="9" type="ORF">FHG85_06990</name>
</gene>
<evidence type="ECO:0000256" key="6">
    <source>
        <dbReference type="PIRSR" id="PIRSR001430-2"/>
    </source>
</evidence>
<reference evidence="9 10" key="1">
    <citation type="submission" date="2019-07" db="EMBL/GenBank/DDBJ databases">
        <title>Thalassofilum flectens gen. nov., sp. nov., a novel moderate thermophilic anaerobe from a shallow sea hot spring in Kunashir Island (Russia), representing a new family in the order Bacteroidales, and proposal of Thalassofilacea fam. nov.</title>
        <authorList>
            <person name="Kochetkova T.V."/>
            <person name="Podosokorskaya O.A."/>
            <person name="Novikov A."/>
            <person name="Elcheninov A.G."/>
            <person name="Toshchakov S.V."/>
            <person name="Kublanov I.V."/>
        </authorList>
    </citation>
    <scope>NUCLEOTIDE SEQUENCE [LARGE SCALE GENOMIC DNA]</scope>
    <source>
        <strain evidence="9 10">38-H</strain>
    </source>
</reference>
<dbReference type="PANTHER" id="PTHR11142:SF0">
    <property type="entry name" value="TRNA PSEUDOURIDINE SYNTHASE-LIKE 1"/>
    <property type="match status" value="1"/>
</dbReference>